<feature type="compositionally biased region" description="Basic residues" evidence="1">
    <location>
        <begin position="86"/>
        <end position="95"/>
    </location>
</feature>
<evidence type="ECO:0000313" key="3">
    <source>
        <dbReference type="Proteomes" id="UP000681967"/>
    </source>
</evidence>
<dbReference type="AlphaFoldDB" id="A0A8S2RU53"/>
<reference evidence="2" key="1">
    <citation type="submission" date="2021-02" db="EMBL/GenBank/DDBJ databases">
        <authorList>
            <person name="Nowell W R."/>
        </authorList>
    </citation>
    <scope>NUCLEOTIDE SEQUENCE</scope>
</reference>
<feature type="region of interest" description="Disordered" evidence="1">
    <location>
        <begin position="29"/>
        <end position="95"/>
    </location>
</feature>
<proteinExistence type="predicted"/>
<sequence>DYPGYKTDTTIIQIQEKQLSSDLLAKQRNIHDERTPPILLEQKQKQKQEPEIIIPLGPSETTSVIVPKENLSSTTSSSTATITKTPIKKRKSSGH</sequence>
<comment type="caution">
    <text evidence="2">The sequence shown here is derived from an EMBL/GenBank/DDBJ whole genome shotgun (WGS) entry which is preliminary data.</text>
</comment>
<evidence type="ECO:0000313" key="2">
    <source>
        <dbReference type="EMBL" id="CAF4184137.1"/>
    </source>
</evidence>
<protein>
    <submittedName>
        <fullName evidence="2">Uncharacterized protein</fullName>
    </submittedName>
</protein>
<dbReference type="Proteomes" id="UP000681967">
    <property type="component" value="Unassembled WGS sequence"/>
</dbReference>
<name>A0A8S2RU53_9BILA</name>
<feature type="non-terminal residue" evidence="2">
    <location>
        <position position="1"/>
    </location>
</feature>
<dbReference type="EMBL" id="CAJOBH010014922">
    <property type="protein sequence ID" value="CAF4184137.1"/>
    <property type="molecule type" value="Genomic_DNA"/>
</dbReference>
<feature type="compositionally biased region" description="Low complexity" evidence="1">
    <location>
        <begin position="72"/>
        <end position="85"/>
    </location>
</feature>
<organism evidence="2 3">
    <name type="scientific">Rotaria magnacalcarata</name>
    <dbReference type="NCBI Taxonomy" id="392030"/>
    <lineage>
        <taxon>Eukaryota</taxon>
        <taxon>Metazoa</taxon>
        <taxon>Spiralia</taxon>
        <taxon>Gnathifera</taxon>
        <taxon>Rotifera</taxon>
        <taxon>Eurotatoria</taxon>
        <taxon>Bdelloidea</taxon>
        <taxon>Philodinida</taxon>
        <taxon>Philodinidae</taxon>
        <taxon>Rotaria</taxon>
    </lineage>
</organism>
<gene>
    <name evidence="2" type="ORF">BYL167_LOCUS22946</name>
</gene>
<accession>A0A8S2RU53</accession>
<evidence type="ECO:0000256" key="1">
    <source>
        <dbReference type="SAM" id="MobiDB-lite"/>
    </source>
</evidence>
<feature type="non-terminal residue" evidence="2">
    <location>
        <position position="95"/>
    </location>
</feature>